<dbReference type="eggNOG" id="COG0444">
    <property type="taxonomic scope" value="Bacteria"/>
</dbReference>
<gene>
    <name evidence="9" type="primary">oppD2</name>
    <name evidence="9" type="ORF">HMPREF0004_1104</name>
</gene>
<accession>D4X6K7</accession>
<dbReference type="NCBIfam" id="TIGR01727">
    <property type="entry name" value="oligo_HPY"/>
    <property type="match status" value="1"/>
</dbReference>
<evidence type="ECO:0000256" key="1">
    <source>
        <dbReference type="ARBA" id="ARBA00004417"/>
    </source>
</evidence>
<dbReference type="InterPro" id="IPR050388">
    <property type="entry name" value="ABC_Ni/Peptide_Import"/>
</dbReference>
<keyword evidence="5" id="KW-0547">Nucleotide-binding</keyword>
<evidence type="ECO:0000256" key="7">
    <source>
        <dbReference type="ARBA" id="ARBA00023136"/>
    </source>
</evidence>
<dbReference type="InterPro" id="IPR003593">
    <property type="entry name" value="AAA+_ATPase"/>
</dbReference>
<dbReference type="SMART" id="SM00382">
    <property type="entry name" value="AAA"/>
    <property type="match status" value="1"/>
</dbReference>
<dbReference type="Proteomes" id="UP000004510">
    <property type="component" value="Unassembled WGS sequence"/>
</dbReference>
<dbReference type="InterPro" id="IPR013563">
    <property type="entry name" value="Oligopep_ABC_C"/>
</dbReference>
<evidence type="ECO:0000256" key="5">
    <source>
        <dbReference type="ARBA" id="ARBA00022741"/>
    </source>
</evidence>
<comment type="similarity">
    <text evidence="2">Belongs to the ABC transporter superfamily.</text>
</comment>
<dbReference type="GO" id="GO:0016887">
    <property type="term" value="F:ATP hydrolysis activity"/>
    <property type="evidence" value="ECO:0007669"/>
    <property type="project" value="InterPro"/>
</dbReference>
<feature type="domain" description="ABC transporter" evidence="8">
    <location>
        <begin position="30"/>
        <end position="280"/>
    </location>
</feature>
<keyword evidence="6 9" id="KW-0067">ATP-binding</keyword>
<dbReference type="Pfam" id="PF08352">
    <property type="entry name" value="oligo_HPY"/>
    <property type="match status" value="1"/>
</dbReference>
<dbReference type="InterPro" id="IPR017871">
    <property type="entry name" value="ABC_transporter-like_CS"/>
</dbReference>
<evidence type="ECO:0000256" key="2">
    <source>
        <dbReference type="ARBA" id="ARBA00005417"/>
    </source>
</evidence>
<evidence type="ECO:0000259" key="8">
    <source>
        <dbReference type="PROSITE" id="PS50893"/>
    </source>
</evidence>
<keyword evidence="4" id="KW-1003">Cell membrane</keyword>
<dbReference type="EMBL" id="ADMS01000025">
    <property type="protein sequence ID" value="EFF77535.1"/>
    <property type="molecule type" value="Genomic_DNA"/>
</dbReference>
<dbReference type="CDD" id="cd03257">
    <property type="entry name" value="ABC_NikE_OppD_transporters"/>
    <property type="match status" value="1"/>
</dbReference>
<dbReference type="GO" id="GO:0005524">
    <property type="term" value="F:ATP binding"/>
    <property type="evidence" value="ECO:0007669"/>
    <property type="project" value="UniProtKB-KW"/>
</dbReference>
<organism evidence="9 10">
    <name type="scientific">Achromobacter piechaudii ATCC 43553</name>
    <dbReference type="NCBI Taxonomy" id="742159"/>
    <lineage>
        <taxon>Bacteria</taxon>
        <taxon>Pseudomonadati</taxon>
        <taxon>Pseudomonadota</taxon>
        <taxon>Betaproteobacteria</taxon>
        <taxon>Burkholderiales</taxon>
        <taxon>Alcaligenaceae</taxon>
        <taxon>Achromobacter</taxon>
    </lineage>
</organism>
<name>D4X6K7_9BURK</name>
<dbReference type="AlphaFoldDB" id="D4X6K7"/>
<dbReference type="Gene3D" id="3.40.50.300">
    <property type="entry name" value="P-loop containing nucleotide triphosphate hydrolases"/>
    <property type="match status" value="1"/>
</dbReference>
<dbReference type="HOGENOM" id="CLU_000604_1_23_4"/>
<reference evidence="10" key="1">
    <citation type="submission" date="2010-03" db="EMBL/GenBank/DDBJ databases">
        <title>Complete sequence of Mobiluncus curtisii ATCC 43063.</title>
        <authorList>
            <person name="Muzny D."/>
            <person name="Qin X."/>
            <person name="Deng J."/>
            <person name="Jiang H."/>
            <person name="Liu Y."/>
            <person name="Qu J."/>
            <person name="Song X.-Z."/>
            <person name="Zhang L."/>
            <person name="Thornton R."/>
            <person name="Coyle M."/>
            <person name="Francisco L."/>
            <person name="Jackson L."/>
            <person name="Javaid M."/>
            <person name="Korchina V."/>
            <person name="Kovar C."/>
            <person name="Mata R."/>
            <person name="Mathew T."/>
            <person name="Ngo R."/>
            <person name="Nguyen L."/>
            <person name="Nguyen N."/>
            <person name="Okwuonu G."/>
            <person name="Ongeri F."/>
            <person name="Pham C."/>
            <person name="Simmons D."/>
            <person name="Wilczek-Boney K."/>
            <person name="Hale W."/>
            <person name="Jakkamsetti A."/>
            <person name="Pham P."/>
            <person name="Ruth R."/>
            <person name="San Lucas F."/>
            <person name="Warren J."/>
            <person name="Zhang J."/>
            <person name="Zhao Z."/>
            <person name="Zhou C."/>
            <person name="Zhu D."/>
            <person name="Lee S."/>
            <person name="Bess C."/>
            <person name="Blankenburg K."/>
            <person name="Forbes L."/>
            <person name="Fu Q."/>
            <person name="Gubbala S."/>
            <person name="Hirani K."/>
            <person name="Jayaseelan J.C."/>
            <person name="Lara F."/>
            <person name="Munidasa M."/>
            <person name="Palculict T."/>
            <person name="Patil S."/>
            <person name="Pu L.-L."/>
            <person name="Saada N."/>
            <person name="Tang L."/>
            <person name="Weissenberger G."/>
            <person name="Zhu Y."/>
            <person name="Hemphill L."/>
            <person name="Shang Y."/>
            <person name="Youmans B."/>
            <person name="Ayvaz T."/>
            <person name="Ross M."/>
            <person name="Santibanez J."/>
            <person name="Aqrawi P."/>
            <person name="Gross S."/>
            <person name="Joshi V."/>
            <person name="Fowler G."/>
            <person name="Nazareth L."/>
            <person name="Reid J."/>
            <person name="Worley K."/>
            <person name="Petrosino J."/>
            <person name="Highlander S."/>
            <person name="Gibbs R."/>
            <person name="Gibbs R."/>
        </authorList>
    </citation>
    <scope>NUCLEOTIDE SEQUENCE [LARGE SCALE GENOMIC DNA]</scope>
    <source>
        <strain evidence="10">ATCC 43553</strain>
    </source>
</reference>
<comment type="caution">
    <text evidence="9">The sequence shown here is derived from an EMBL/GenBank/DDBJ whole genome shotgun (WGS) entry which is preliminary data.</text>
</comment>
<dbReference type="Pfam" id="PF00005">
    <property type="entry name" value="ABC_tran"/>
    <property type="match status" value="1"/>
</dbReference>
<dbReference type="GO" id="GO:0055085">
    <property type="term" value="P:transmembrane transport"/>
    <property type="evidence" value="ECO:0007669"/>
    <property type="project" value="UniProtKB-ARBA"/>
</dbReference>
<dbReference type="PROSITE" id="PS00211">
    <property type="entry name" value="ABC_TRANSPORTER_1"/>
    <property type="match status" value="1"/>
</dbReference>
<dbReference type="GO" id="GO:0015833">
    <property type="term" value="P:peptide transport"/>
    <property type="evidence" value="ECO:0007669"/>
    <property type="project" value="InterPro"/>
</dbReference>
<dbReference type="FunFam" id="3.40.50.300:FF:000016">
    <property type="entry name" value="Oligopeptide ABC transporter ATP-binding component"/>
    <property type="match status" value="1"/>
</dbReference>
<dbReference type="PANTHER" id="PTHR43297">
    <property type="entry name" value="OLIGOPEPTIDE TRANSPORT ATP-BINDING PROTEIN APPD"/>
    <property type="match status" value="1"/>
</dbReference>
<keyword evidence="7" id="KW-0472">Membrane</keyword>
<comment type="subcellular location">
    <subcellularLocation>
        <location evidence="1">Cell inner membrane</location>
        <topology evidence="1">Peripheral membrane protein</topology>
    </subcellularLocation>
</comment>
<evidence type="ECO:0000313" key="10">
    <source>
        <dbReference type="Proteomes" id="UP000004510"/>
    </source>
</evidence>
<dbReference type="PROSITE" id="PS50893">
    <property type="entry name" value="ABC_TRANSPORTER_2"/>
    <property type="match status" value="1"/>
</dbReference>
<evidence type="ECO:0000256" key="4">
    <source>
        <dbReference type="ARBA" id="ARBA00022475"/>
    </source>
</evidence>
<evidence type="ECO:0000256" key="3">
    <source>
        <dbReference type="ARBA" id="ARBA00022448"/>
    </source>
</evidence>
<dbReference type="GO" id="GO:0005886">
    <property type="term" value="C:plasma membrane"/>
    <property type="evidence" value="ECO:0007669"/>
    <property type="project" value="UniProtKB-SubCell"/>
</dbReference>
<protein>
    <submittedName>
        <fullName evidence="9">ABC transporter, ATP-binding protein</fullName>
    </submittedName>
</protein>
<evidence type="ECO:0000256" key="6">
    <source>
        <dbReference type="ARBA" id="ARBA00022840"/>
    </source>
</evidence>
<dbReference type="PANTHER" id="PTHR43297:SF2">
    <property type="entry name" value="DIPEPTIDE TRANSPORT ATP-BINDING PROTEIN DPPD"/>
    <property type="match status" value="1"/>
</dbReference>
<dbReference type="InterPro" id="IPR003439">
    <property type="entry name" value="ABC_transporter-like_ATP-bd"/>
</dbReference>
<dbReference type="InterPro" id="IPR027417">
    <property type="entry name" value="P-loop_NTPase"/>
</dbReference>
<sequence>MKPWTRSDDAPPRRKPRVAQWTTEMSDVLLDVRGLRTAFHTEAGAWLAVDGVDLTVRRGEIVGLVGESGSGKSVTGFSLLGLIDPPGEVVDGEVKFKGTDLRKLTEEQMRQLRGNRIAMIFQDPLMTLNPVLRIGEQMMEAILTHENVSRAEAEERCREALAMVGIPSPEKRLKSYPHEFSGGMRQRVAIAIAMLNKPDLIICDEPTTALDVTIQGQILYRMQEICREHNTALIWITHDLGVVAELADRVAVMYAGRIVESGPVEQVLAAPRHPYTRGLLDSMPGATQPGARLHQINGMAPSLAGRPSGCAFRPRCPKAITRCTEQAPSVTNEGPRSYRCYVPIAREAQQA</sequence>
<dbReference type="SUPFAM" id="SSF52540">
    <property type="entry name" value="P-loop containing nucleoside triphosphate hydrolases"/>
    <property type="match status" value="1"/>
</dbReference>
<dbReference type="PATRIC" id="fig|742159.3.peg.1977"/>
<keyword evidence="3" id="KW-0813">Transport</keyword>
<evidence type="ECO:0000313" key="9">
    <source>
        <dbReference type="EMBL" id="EFF77535.1"/>
    </source>
</evidence>
<proteinExistence type="inferred from homology"/>